<dbReference type="RefSeq" id="WP_338696171.1">
    <property type="nucleotide sequence ID" value="NZ_CP147708.1"/>
</dbReference>
<feature type="domain" description="Reverse transcriptase" evidence="1">
    <location>
        <begin position="1"/>
        <end position="73"/>
    </location>
</feature>
<name>A0ABZ2NWT2_9BRAD</name>
<proteinExistence type="predicted"/>
<protein>
    <submittedName>
        <fullName evidence="2">Reverse transcriptase domain-containing protein</fullName>
    </submittedName>
</protein>
<organism evidence="2 3">
    <name type="scientific">Bradyrhizobium septentrionale</name>
    <dbReference type="NCBI Taxonomy" id="1404411"/>
    <lineage>
        <taxon>Bacteria</taxon>
        <taxon>Pseudomonadati</taxon>
        <taxon>Pseudomonadota</taxon>
        <taxon>Alphaproteobacteria</taxon>
        <taxon>Hyphomicrobiales</taxon>
        <taxon>Nitrobacteraceae</taxon>
        <taxon>Bradyrhizobium</taxon>
    </lineage>
</organism>
<dbReference type="GO" id="GO:0003964">
    <property type="term" value="F:RNA-directed DNA polymerase activity"/>
    <property type="evidence" value="ECO:0007669"/>
    <property type="project" value="UniProtKB-KW"/>
</dbReference>
<accession>A0ABZ2NWT2</accession>
<gene>
    <name evidence="2" type="ORF">WDK88_37770</name>
</gene>
<keyword evidence="2" id="KW-0548">Nucleotidyltransferase</keyword>
<reference evidence="2" key="2">
    <citation type="submission" date="2024-03" db="EMBL/GenBank/DDBJ databases">
        <authorList>
            <person name="Bromfield E.S.P."/>
            <person name="Cloutier S."/>
        </authorList>
    </citation>
    <scope>NUCLEOTIDE SEQUENCE</scope>
    <source>
        <strain evidence="2">5S5</strain>
    </source>
</reference>
<keyword evidence="2" id="KW-0695">RNA-directed DNA polymerase</keyword>
<reference evidence="2" key="1">
    <citation type="journal article" date="2021" name="Int. J. Syst. Evol. Microbiol.">
        <title>Bradyrhizobium septentrionale sp. nov. (sv. septentrionale) and Bradyrhizobium quebecense sp. nov. (sv. septentrionale) associated with legumes native to Canada possess rearranged symbiosis genes and numerous insertion sequences.</title>
        <authorList>
            <person name="Bromfield E.S.P."/>
            <person name="Cloutier S."/>
        </authorList>
    </citation>
    <scope>NUCLEOTIDE SEQUENCE</scope>
    <source>
        <strain evidence="2">5S5</strain>
    </source>
</reference>
<evidence type="ECO:0000313" key="2">
    <source>
        <dbReference type="EMBL" id="WXC78978.1"/>
    </source>
</evidence>
<dbReference type="EMBL" id="CP147711">
    <property type="protein sequence ID" value="WXC78978.1"/>
    <property type="molecule type" value="Genomic_DNA"/>
</dbReference>
<dbReference type="InterPro" id="IPR000477">
    <property type="entry name" value="RT_dom"/>
</dbReference>
<keyword evidence="3" id="KW-1185">Reference proteome</keyword>
<sequence>MTVRYADDFVMGFENKADAQEMLFALKTRLTGFGLTLHEDKTRLIEFGRFAALSRQRRGERRPETFAFLGLTHYCGRTRDGGFIVKHKTEGKRLTRKLTALRQETWRLMHAPLPRSMSGSPLCCVDTTATTAGRTIIQRSTASTAKCVGPGCAV</sequence>
<dbReference type="PROSITE" id="PS50878">
    <property type="entry name" value="RT_POL"/>
    <property type="match status" value="1"/>
</dbReference>
<dbReference type="InterPro" id="IPR043502">
    <property type="entry name" value="DNA/RNA_pol_sf"/>
</dbReference>
<keyword evidence="2" id="KW-0808">Transferase</keyword>
<evidence type="ECO:0000313" key="3">
    <source>
        <dbReference type="Proteomes" id="UP001432046"/>
    </source>
</evidence>
<dbReference type="Proteomes" id="UP001432046">
    <property type="component" value="Chromosome"/>
</dbReference>
<dbReference type="SUPFAM" id="SSF56672">
    <property type="entry name" value="DNA/RNA polymerases"/>
    <property type="match status" value="1"/>
</dbReference>
<evidence type="ECO:0000259" key="1">
    <source>
        <dbReference type="PROSITE" id="PS50878"/>
    </source>
</evidence>